<dbReference type="Pfam" id="PF00685">
    <property type="entry name" value="Sulfotransfer_1"/>
    <property type="match status" value="2"/>
</dbReference>
<keyword evidence="6" id="KW-1185">Reference proteome</keyword>
<evidence type="ECO:0000313" key="5">
    <source>
        <dbReference type="EMBL" id="KAH8512647.1"/>
    </source>
</evidence>
<evidence type="ECO:0000259" key="4">
    <source>
        <dbReference type="Pfam" id="PF00685"/>
    </source>
</evidence>
<evidence type="ECO:0000313" key="6">
    <source>
        <dbReference type="Proteomes" id="UP000807159"/>
    </source>
</evidence>
<dbReference type="EMBL" id="JACEGQ020000003">
    <property type="protein sequence ID" value="KAH8512647.1"/>
    <property type="molecule type" value="Genomic_DNA"/>
</dbReference>
<dbReference type="InterPro" id="IPR027417">
    <property type="entry name" value="P-loop_NTPase"/>
</dbReference>
<accession>A0A8T2Z5H2</accession>
<dbReference type="SUPFAM" id="SSF52540">
    <property type="entry name" value="P-loop containing nucleoside triphosphate hydrolases"/>
    <property type="match status" value="1"/>
</dbReference>
<dbReference type="Gene3D" id="3.40.50.300">
    <property type="entry name" value="P-loop containing nucleotide triphosphate hydrolases"/>
    <property type="match status" value="2"/>
</dbReference>
<gene>
    <name evidence="5" type="ORF">H0E87_006072</name>
</gene>
<evidence type="ECO:0000256" key="3">
    <source>
        <dbReference type="RuleBase" id="RU361155"/>
    </source>
</evidence>
<protein>
    <recommendedName>
        <fullName evidence="3">Sulfotransferase</fullName>
        <ecNumber evidence="3">2.8.2.-</ecNumber>
    </recommendedName>
</protein>
<comment type="similarity">
    <text evidence="1 3">Belongs to the sulfotransferase 1 family.</text>
</comment>
<organism evidence="5 6">
    <name type="scientific">Populus deltoides</name>
    <name type="common">Eastern poplar</name>
    <name type="synonym">Eastern cottonwood</name>
    <dbReference type="NCBI Taxonomy" id="3696"/>
    <lineage>
        <taxon>Eukaryota</taxon>
        <taxon>Viridiplantae</taxon>
        <taxon>Streptophyta</taxon>
        <taxon>Embryophyta</taxon>
        <taxon>Tracheophyta</taxon>
        <taxon>Spermatophyta</taxon>
        <taxon>Magnoliopsida</taxon>
        <taxon>eudicotyledons</taxon>
        <taxon>Gunneridae</taxon>
        <taxon>Pentapetalae</taxon>
        <taxon>rosids</taxon>
        <taxon>fabids</taxon>
        <taxon>Malpighiales</taxon>
        <taxon>Salicaceae</taxon>
        <taxon>Saliceae</taxon>
        <taxon>Populus</taxon>
    </lineage>
</organism>
<dbReference type="Proteomes" id="UP000807159">
    <property type="component" value="Chromosome 3"/>
</dbReference>
<sequence length="284" mass="32394">MAEDLQELVLNLPREKNLDGTNSLYLFKGAWVSAYVLRAVDSFQRHFIAQDTDIIVASMPKSGTTWLKALTFSVAKRHIYDPKESPLLTTPPHELVPFTDTGLYMEDPLPNLEQLPPPRIFGCHSHFANLPESIRNSKCKMNVMRTFVMESMFWALFWDNVLGYWKASLERPDKVLFLKYEDLKEDIISNLKKIAGFLGIPFTDEEEKEGVIEEISRLCSFDNLRNLEVNKNGVRPSGAPNSSFFRKGEVGDWANYLSPSMAENYLKIVEEKLSGSGLTFRTSQ</sequence>
<dbReference type="EC" id="2.8.2.-" evidence="3"/>
<dbReference type="AlphaFoldDB" id="A0A8T2Z5H2"/>
<dbReference type="GO" id="GO:0008146">
    <property type="term" value="F:sulfotransferase activity"/>
    <property type="evidence" value="ECO:0007669"/>
    <property type="project" value="InterPro"/>
</dbReference>
<dbReference type="PANTHER" id="PTHR11783">
    <property type="entry name" value="SULFOTRANSFERASE SULT"/>
    <property type="match status" value="1"/>
</dbReference>
<evidence type="ECO:0000256" key="1">
    <source>
        <dbReference type="ARBA" id="ARBA00005771"/>
    </source>
</evidence>
<feature type="domain" description="Sulfotransferase" evidence="4">
    <location>
        <begin position="51"/>
        <end position="141"/>
    </location>
</feature>
<comment type="caution">
    <text evidence="5">The sequence shown here is derived from an EMBL/GenBank/DDBJ whole genome shotgun (WGS) entry which is preliminary data.</text>
</comment>
<keyword evidence="2 3" id="KW-0808">Transferase</keyword>
<reference evidence="5" key="1">
    <citation type="journal article" date="2021" name="J. Hered.">
        <title>Genome Assembly of Salicaceae Populus deltoides (Eastern Cottonwood) I-69 Based on Nanopore Sequencing and Hi-C Technologies.</title>
        <authorList>
            <person name="Bai S."/>
            <person name="Wu H."/>
            <person name="Zhang J."/>
            <person name="Pan Z."/>
            <person name="Zhao W."/>
            <person name="Li Z."/>
            <person name="Tong C."/>
        </authorList>
    </citation>
    <scope>NUCLEOTIDE SEQUENCE</scope>
    <source>
        <tissue evidence="5">Leaf</tissue>
    </source>
</reference>
<dbReference type="InterPro" id="IPR000863">
    <property type="entry name" value="Sulfotransferase_dom"/>
</dbReference>
<name>A0A8T2Z5H2_POPDE</name>
<evidence type="ECO:0000256" key="2">
    <source>
        <dbReference type="ARBA" id="ARBA00022679"/>
    </source>
</evidence>
<feature type="domain" description="Sulfotransferase" evidence="4">
    <location>
        <begin position="143"/>
        <end position="277"/>
    </location>
</feature>
<proteinExistence type="inferred from homology"/>